<evidence type="ECO:0000313" key="3">
    <source>
        <dbReference type="Proteomes" id="UP001150904"/>
    </source>
</evidence>
<sequence length="343" mass="39192">MVLYRTSRGLPNLQKAGAILFCTIVFLWIVITLRSRDSVSISDSLRLGAKQKEIHAFATILTGEGDAEFPDVEEPYLRAARLLTFQLLHNPRTRNDSLDIPFLVLVTQDVPQKHREILSKDGAIIVPVDSLGRDWIHPKWGRWKDVLAKLNLWQLTDYDKIMFLDADSVIFQSIHDIFSHPATEIRQTLSPQAGVQANGSVPASYMIAGIHDPWVEENLPPVPGKEFYQQNNYMNAGFFVLHPSKDLFDYYSALLDKPDAFDSAYPEQNLLNCAHRTDGQMPWQDIGPWWNLKGADKSEYESGLKSIHHKWWRPIPDKFVGDRIADALEEMESYFRGTNEQNA</sequence>
<comment type="caution">
    <text evidence="2">The sequence shown here is derived from an EMBL/GenBank/DDBJ whole genome shotgun (WGS) entry which is preliminary data.</text>
</comment>
<dbReference type="RefSeq" id="XP_058306455.1">
    <property type="nucleotide sequence ID" value="XM_058454206.1"/>
</dbReference>
<name>A0A9W9JLA8_9EURO</name>
<accession>A0A9W9JLA8</accession>
<dbReference type="OrthoDB" id="2014201at2759"/>
<proteinExistence type="predicted"/>
<keyword evidence="1" id="KW-0472">Membrane</keyword>
<evidence type="ECO:0000313" key="2">
    <source>
        <dbReference type="EMBL" id="KAJ5198027.1"/>
    </source>
</evidence>
<organism evidence="2 3">
    <name type="scientific">Penicillium cinerascens</name>
    <dbReference type="NCBI Taxonomy" id="70096"/>
    <lineage>
        <taxon>Eukaryota</taxon>
        <taxon>Fungi</taxon>
        <taxon>Dikarya</taxon>
        <taxon>Ascomycota</taxon>
        <taxon>Pezizomycotina</taxon>
        <taxon>Eurotiomycetes</taxon>
        <taxon>Eurotiomycetidae</taxon>
        <taxon>Eurotiales</taxon>
        <taxon>Aspergillaceae</taxon>
        <taxon>Penicillium</taxon>
    </lineage>
</organism>
<dbReference type="InterPro" id="IPR050587">
    <property type="entry name" value="GNT1/Glycosyltrans_8"/>
</dbReference>
<keyword evidence="2" id="KW-0808">Transferase</keyword>
<dbReference type="InterPro" id="IPR002495">
    <property type="entry name" value="Glyco_trans_8"/>
</dbReference>
<keyword evidence="1" id="KW-0812">Transmembrane</keyword>
<keyword evidence="1" id="KW-1133">Transmembrane helix</keyword>
<dbReference type="AlphaFoldDB" id="A0A9W9JLA8"/>
<evidence type="ECO:0000256" key="1">
    <source>
        <dbReference type="SAM" id="Phobius"/>
    </source>
</evidence>
<dbReference type="EMBL" id="JAPQKR010000014">
    <property type="protein sequence ID" value="KAJ5198027.1"/>
    <property type="molecule type" value="Genomic_DNA"/>
</dbReference>
<dbReference type="GeneID" id="83181507"/>
<reference evidence="2" key="2">
    <citation type="journal article" date="2023" name="IMA Fungus">
        <title>Comparative genomic study of the Penicillium genus elucidates a diverse pangenome and 15 lateral gene transfer events.</title>
        <authorList>
            <person name="Petersen C."/>
            <person name="Sorensen T."/>
            <person name="Nielsen M.R."/>
            <person name="Sondergaard T.E."/>
            <person name="Sorensen J.L."/>
            <person name="Fitzpatrick D.A."/>
            <person name="Frisvad J.C."/>
            <person name="Nielsen K.L."/>
        </authorList>
    </citation>
    <scope>NUCLEOTIDE SEQUENCE</scope>
    <source>
        <strain evidence="2">IBT 15544</strain>
    </source>
</reference>
<keyword evidence="3" id="KW-1185">Reference proteome</keyword>
<dbReference type="Proteomes" id="UP001150904">
    <property type="component" value="Unassembled WGS sequence"/>
</dbReference>
<dbReference type="Gene3D" id="3.90.550.10">
    <property type="entry name" value="Spore Coat Polysaccharide Biosynthesis Protein SpsA, Chain A"/>
    <property type="match status" value="1"/>
</dbReference>
<feature type="transmembrane region" description="Helical" evidence="1">
    <location>
        <begin position="12"/>
        <end position="31"/>
    </location>
</feature>
<dbReference type="Pfam" id="PF01501">
    <property type="entry name" value="Glyco_transf_8"/>
    <property type="match status" value="1"/>
</dbReference>
<reference evidence="2" key="1">
    <citation type="submission" date="2022-12" db="EMBL/GenBank/DDBJ databases">
        <authorList>
            <person name="Petersen C."/>
        </authorList>
    </citation>
    <scope>NUCLEOTIDE SEQUENCE</scope>
    <source>
        <strain evidence="2">IBT 15544</strain>
    </source>
</reference>
<gene>
    <name evidence="2" type="ORF">N7498_007144</name>
</gene>
<dbReference type="PANTHER" id="PTHR11183">
    <property type="entry name" value="GLYCOGENIN SUBFAMILY MEMBER"/>
    <property type="match status" value="1"/>
</dbReference>
<dbReference type="SUPFAM" id="SSF53448">
    <property type="entry name" value="Nucleotide-diphospho-sugar transferases"/>
    <property type="match status" value="1"/>
</dbReference>
<dbReference type="GO" id="GO:0016757">
    <property type="term" value="F:glycosyltransferase activity"/>
    <property type="evidence" value="ECO:0007669"/>
    <property type="project" value="InterPro"/>
</dbReference>
<protein>
    <submittedName>
        <fullName evidence="2">Nucleotide-diphospho-sugar transferase</fullName>
    </submittedName>
</protein>
<dbReference type="InterPro" id="IPR029044">
    <property type="entry name" value="Nucleotide-diphossugar_trans"/>
</dbReference>